<accession>A0AAW0KS55</accession>
<evidence type="ECO:0000256" key="1">
    <source>
        <dbReference type="ARBA" id="ARBA00022737"/>
    </source>
</evidence>
<dbReference type="Proteomes" id="UP000237347">
    <property type="component" value="Unassembled WGS sequence"/>
</dbReference>
<reference evidence="4 5" key="1">
    <citation type="journal article" date="2018" name="Sci. Data">
        <title>The draft genome sequence of cork oak.</title>
        <authorList>
            <person name="Ramos A.M."/>
            <person name="Usie A."/>
            <person name="Barbosa P."/>
            <person name="Barros P.M."/>
            <person name="Capote T."/>
            <person name="Chaves I."/>
            <person name="Simoes F."/>
            <person name="Abreu I."/>
            <person name="Carrasquinho I."/>
            <person name="Faro C."/>
            <person name="Guimaraes J.B."/>
            <person name="Mendonca D."/>
            <person name="Nobrega F."/>
            <person name="Rodrigues L."/>
            <person name="Saibo N.J.M."/>
            <person name="Varela M.C."/>
            <person name="Egas C."/>
            <person name="Matos J."/>
            <person name="Miguel C.M."/>
            <person name="Oliveira M.M."/>
            <person name="Ricardo C.P."/>
            <person name="Goncalves S."/>
        </authorList>
    </citation>
    <scope>NUCLEOTIDE SEQUENCE [LARGE SCALE GENOMIC DNA]</scope>
    <source>
        <strain evidence="5">cv. HL8</strain>
    </source>
</reference>
<feature type="compositionally biased region" description="Basic and acidic residues" evidence="3">
    <location>
        <begin position="98"/>
        <end position="107"/>
    </location>
</feature>
<proteinExistence type="predicted"/>
<comment type="caution">
    <text evidence="4">The sequence shown here is derived from an EMBL/GenBank/DDBJ whole genome shotgun (WGS) entry which is preliminary data.</text>
</comment>
<dbReference type="SUPFAM" id="SSF48371">
    <property type="entry name" value="ARM repeat"/>
    <property type="match status" value="1"/>
</dbReference>
<dbReference type="PANTHER" id="PTHR47451">
    <property type="entry name" value="ARM REPEAT SUPERFAMILY PROTEIN"/>
    <property type="match status" value="1"/>
</dbReference>
<gene>
    <name evidence="4" type="ORF">CFP56_015539</name>
</gene>
<keyword evidence="1" id="KW-0677">Repeat</keyword>
<dbReference type="PROSITE" id="PS50176">
    <property type="entry name" value="ARM_REPEAT"/>
    <property type="match status" value="1"/>
</dbReference>
<sequence>MLASAATSTPFFPLKSPNAQHSLPNFNTHLEVIPVRTRTKTKLSNPTPTLIFSYATKHHQYHCLNLISCSNRSVITRVSSDGGGGGGGAVDATPQHSKPPDIEEIEKPSPSFGDGYVALFVRMLGLDHDDLDREQAIVALWKYSLGGKKCIDAIMQFPGCINLTVKEQSMCTLWNLSVDEKLGVKIANSDILPLLIKSLDDDDIKLKEAAGGVLANLALSQINHSIMVEAGVIQKLVRLP</sequence>
<dbReference type="Gene3D" id="1.25.10.10">
    <property type="entry name" value="Leucine-rich Repeat Variant"/>
    <property type="match status" value="1"/>
</dbReference>
<evidence type="ECO:0000313" key="5">
    <source>
        <dbReference type="Proteomes" id="UP000237347"/>
    </source>
</evidence>
<dbReference type="InterPro" id="IPR016024">
    <property type="entry name" value="ARM-type_fold"/>
</dbReference>
<evidence type="ECO:0000256" key="2">
    <source>
        <dbReference type="PROSITE-ProRule" id="PRU00259"/>
    </source>
</evidence>
<keyword evidence="5" id="KW-1185">Reference proteome</keyword>
<dbReference type="InterPro" id="IPR011989">
    <property type="entry name" value="ARM-like"/>
</dbReference>
<organism evidence="4 5">
    <name type="scientific">Quercus suber</name>
    <name type="common">Cork oak</name>
    <dbReference type="NCBI Taxonomy" id="58331"/>
    <lineage>
        <taxon>Eukaryota</taxon>
        <taxon>Viridiplantae</taxon>
        <taxon>Streptophyta</taxon>
        <taxon>Embryophyta</taxon>
        <taxon>Tracheophyta</taxon>
        <taxon>Spermatophyta</taxon>
        <taxon>Magnoliopsida</taxon>
        <taxon>eudicotyledons</taxon>
        <taxon>Gunneridae</taxon>
        <taxon>Pentapetalae</taxon>
        <taxon>rosids</taxon>
        <taxon>fabids</taxon>
        <taxon>Fagales</taxon>
        <taxon>Fagaceae</taxon>
        <taxon>Quercus</taxon>
    </lineage>
</organism>
<evidence type="ECO:0000313" key="4">
    <source>
        <dbReference type="EMBL" id="KAK7841364.1"/>
    </source>
</evidence>
<evidence type="ECO:0000256" key="3">
    <source>
        <dbReference type="SAM" id="MobiDB-lite"/>
    </source>
</evidence>
<feature type="repeat" description="ARM" evidence="2">
    <location>
        <begin position="190"/>
        <end position="232"/>
    </location>
</feature>
<evidence type="ECO:0008006" key="6">
    <source>
        <dbReference type="Google" id="ProtNLM"/>
    </source>
</evidence>
<name>A0AAW0KS55_QUESU</name>
<dbReference type="EMBL" id="PKMF04000243">
    <property type="protein sequence ID" value="KAK7841364.1"/>
    <property type="molecule type" value="Genomic_DNA"/>
</dbReference>
<protein>
    <recommendedName>
        <fullName evidence="6">ARM repeat superfamily protein</fullName>
    </recommendedName>
</protein>
<feature type="region of interest" description="Disordered" evidence="3">
    <location>
        <begin position="80"/>
        <end position="107"/>
    </location>
</feature>
<dbReference type="InterPro" id="IPR000225">
    <property type="entry name" value="Armadillo"/>
</dbReference>
<dbReference type="AlphaFoldDB" id="A0AAW0KS55"/>
<dbReference type="PANTHER" id="PTHR47451:SF1">
    <property type="entry name" value="ARM REPEAT SUPERFAMILY PROTEIN"/>
    <property type="match status" value="1"/>
</dbReference>